<name>A0ABQ4JBI6_9ACTN</name>
<comment type="caution">
    <text evidence="1">The sequence shown here is derived from an EMBL/GenBank/DDBJ whole genome shotgun (WGS) entry which is preliminary data.</text>
</comment>
<protein>
    <submittedName>
        <fullName evidence="1">Uncharacterized protein</fullName>
    </submittedName>
</protein>
<keyword evidence="2" id="KW-1185">Reference proteome</keyword>
<proteinExistence type="predicted"/>
<dbReference type="EMBL" id="BOPC01000034">
    <property type="protein sequence ID" value="GIJ27533.1"/>
    <property type="molecule type" value="Genomic_DNA"/>
</dbReference>
<accession>A0ABQ4JBI6</accession>
<evidence type="ECO:0000313" key="2">
    <source>
        <dbReference type="Proteomes" id="UP000653076"/>
    </source>
</evidence>
<sequence length="69" mass="7661">MQQGRGGQRYDTVDPLVDDPVIVRGRHGGHPFADRTRGRCPGRAGCSYAKGQERKLLPGRLENGDVRSW</sequence>
<gene>
    <name evidence="1" type="ORF">Vqi01_26950</name>
</gene>
<evidence type="ECO:0000313" key="1">
    <source>
        <dbReference type="EMBL" id="GIJ27533.1"/>
    </source>
</evidence>
<reference evidence="1 2" key="1">
    <citation type="submission" date="2021-01" db="EMBL/GenBank/DDBJ databases">
        <title>Whole genome shotgun sequence of Verrucosispora qiuiae NBRC 106684.</title>
        <authorList>
            <person name="Komaki H."/>
            <person name="Tamura T."/>
        </authorList>
    </citation>
    <scope>NUCLEOTIDE SEQUENCE [LARGE SCALE GENOMIC DNA]</scope>
    <source>
        <strain evidence="1 2">NBRC 106684</strain>
    </source>
</reference>
<dbReference type="Proteomes" id="UP000653076">
    <property type="component" value="Unassembled WGS sequence"/>
</dbReference>
<organism evidence="1 2">
    <name type="scientific">Micromonospora qiuiae</name>
    <dbReference type="NCBI Taxonomy" id="502268"/>
    <lineage>
        <taxon>Bacteria</taxon>
        <taxon>Bacillati</taxon>
        <taxon>Actinomycetota</taxon>
        <taxon>Actinomycetes</taxon>
        <taxon>Micromonosporales</taxon>
        <taxon>Micromonosporaceae</taxon>
        <taxon>Micromonospora</taxon>
    </lineage>
</organism>